<feature type="compositionally biased region" description="Polar residues" evidence="2">
    <location>
        <begin position="225"/>
        <end position="236"/>
    </location>
</feature>
<protein>
    <submittedName>
        <fullName evidence="5">Glucan endo-1,3-beta-glucosidase A1</fullName>
        <ecNumber evidence="5">3.2.1.39</ecNumber>
    </submittedName>
</protein>
<dbReference type="PANTHER" id="PTHR10963">
    <property type="entry name" value="GLYCOSYL HYDROLASE-RELATED"/>
    <property type="match status" value="1"/>
</dbReference>
<dbReference type="Proteomes" id="UP000250079">
    <property type="component" value="Chromosome"/>
</dbReference>
<dbReference type="PROSITE" id="PS51762">
    <property type="entry name" value="GH16_2"/>
    <property type="match status" value="1"/>
</dbReference>
<dbReference type="PANTHER" id="PTHR10963:SF55">
    <property type="entry name" value="GLYCOSIDE HYDROLASE FAMILY 16 PROTEIN"/>
    <property type="match status" value="1"/>
</dbReference>
<evidence type="ECO:0000256" key="2">
    <source>
        <dbReference type="SAM" id="MobiDB-lite"/>
    </source>
</evidence>
<dbReference type="Gene3D" id="2.60.120.200">
    <property type="match status" value="1"/>
</dbReference>
<dbReference type="Pfam" id="PF00722">
    <property type="entry name" value="Glyco_hydro_16"/>
    <property type="match status" value="1"/>
</dbReference>
<dbReference type="InterPro" id="IPR013320">
    <property type="entry name" value="ConA-like_dom_sf"/>
</dbReference>
<keyword evidence="6" id="KW-1185">Reference proteome</keyword>
<evidence type="ECO:0000313" key="6">
    <source>
        <dbReference type="Proteomes" id="UP000250079"/>
    </source>
</evidence>
<dbReference type="CDD" id="cd08023">
    <property type="entry name" value="GH16_laminarinase_like"/>
    <property type="match status" value="1"/>
</dbReference>
<sequence length="567" mass="62392">MLLVLVGSGLTTSVAYAIDAPQDPRGTEVAQSTVKWEWASVPGAAHYEISIDGNYEGITRDPQYFSRNLWQGDHSMQVRAIEANGTSSVSTNTVKITVNSQFNASSVSRSTVIGGTQQAASSNNNSVVPVSRNASSGFTAPGDGRGTEDGNGSIVWSWGSVEGASTYEVTVDGAYAGETSELLYTSSNLWVGEHSLTVKAVDANGLKSVQSETFKANVTTLGNGRSSSGVLLSDSTAPPPEQIVGDESASSVQSLIDPASYNYSETSQKSGYELVFSDEFNGTALNPYRWHSQLRWDGEFNGERYEYRVINGEDQFYVNVLSPDSAHTEKVVPVYNPFQFNGSTLSIRAAKNPLQTNTNKRTYGSLDEMSAQQTFLSGAISTHEKFSQKYGYFEARIKIPSHVGTFPAFWLFHENRAWEGTQRTEIDIMENLGHAPWYIYNSFHYFKNVTATYSGDANFIKPSPSGQVYTGKDYSEDYHVYAVDWTPGTVVWYIDGVETSRMVNNEANFEELYVMLNLAMGGNWTNFPANSGGLGRDSNNRYPNANDLVEFSNPALEIDYVRVYKKQ</sequence>
<feature type="signal peptide" evidence="3">
    <location>
        <begin position="1"/>
        <end position="17"/>
    </location>
</feature>
<evidence type="ECO:0000313" key="5">
    <source>
        <dbReference type="EMBL" id="ASJ75373.1"/>
    </source>
</evidence>
<dbReference type="SUPFAM" id="SSF49899">
    <property type="entry name" value="Concanavalin A-like lectins/glucanases"/>
    <property type="match status" value="1"/>
</dbReference>
<comment type="similarity">
    <text evidence="1">Belongs to the glycosyl hydrolase 16 family.</text>
</comment>
<keyword evidence="5" id="KW-0326">Glycosidase</keyword>
<organism evidence="5 6">
    <name type="scientific">Granulosicoccus antarcticus IMCC3135</name>
    <dbReference type="NCBI Taxonomy" id="1192854"/>
    <lineage>
        <taxon>Bacteria</taxon>
        <taxon>Pseudomonadati</taxon>
        <taxon>Pseudomonadota</taxon>
        <taxon>Gammaproteobacteria</taxon>
        <taxon>Chromatiales</taxon>
        <taxon>Granulosicoccaceae</taxon>
        <taxon>Granulosicoccus</taxon>
    </lineage>
</organism>
<feature type="region of interest" description="Disordered" evidence="2">
    <location>
        <begin position="225"/>
        <end position="248"/>
    </location>
</feature>
<name>A0A2Z2NVV9_9GAMM</name>
<dbReference type="AlphaFoldDB" id="A0A2Z2NVV9"/>
<dbReference type="InterPro" id="IPR050546">
    <property type="entry name" value="Glycosyl_Hydrlase_16"/>
</dbReference>
<reference evidence="5 6" key="1">
    <citation type="submission" date="2016-12" db="EMBL/GenBank/DDBJ databases">
        <authorList>
            <person name="Song W.-J."/>
            <person name="Kurnit D.M."/>
        </authorList>
    </citation>
    <scope>NUCLEOTIDE SEQUENCE [LARGE SCALE GENOMIC DNA]</scope>
    <source>
        <strain evidence="5 6">IMCC3135</strain>
    </source>
</reference>
<dbReference type="InterPro" id="IPR000757">
    <property type="entry name" value="Beta-glucanase-like"/>
</dbReference>
<evidence type="ECO:0000256" key="3">
    <source>
        <dbReference type="SAM" id="SignalP"/>
    </source>
</evidence>
<keyword evidence="5" id="KW-0378">Hydrolase</keyword>
<feature type="chain" id="PRO_5016254857" evidence="3">
    <location>
        <begin position="18"/>
        <end position="567"/>
    </location>
</feature>
<dbReference type="KEGG" id="gai:IMCC3135_26590"/>
<proteinExistence type="inferred from homology"/>
<dbReference type="EC" id="3.2.1.39" evidence="5"/>
<evidence type="ECO:0000256" key="1">
    <source>
        <dbReference type="ARBA" id="ARBA00006865"/>
    </source>
</evidence>
<accession>A0A2Z2NVV9</accession>
<feature type="domain" description="GH16" evidence="4">
    <location>
        <begin position="232"/>
        <end position="567"/>
    </location>
</feature>
<evidence type="ECO:0000259" key="4">
    <source>
        <dbReference type="PROSITE" id="PS51762"/>
    </source>
</evidence>
<gene>
    <name evidence="5" type="primary">glcA_3</name>
    <name evidence="5" type="ORF">IMCC3135_26590</name>
</gene>
<dbReference type="EMBL" id="CP018632">
    <property type="protein sequence ID" value="ASJ75373.1"/>
    <property type="molecule type" value="Genomic_DNA"/>
</dbReference>
<dbReference type="GO" id="GO:0005975">
    <property type="term" value="P:carbohydrate metabolic process"/>
    <property type="evidence" value="ECO:0007669"/>
    <property type="project" value="InterPro"/>
</dbReference>
<keyword evidence="3" id="KW-0732">Signal</keyword>
<dbReference type="GO" id="GO:0042973">
    <property type="term" value="F:glucan endo-1,3-beta-D-glucosidase activity"/>
    <property type="evidence" value="ECO:0007669"/>
    <property type="project" value="UniProtKB-EC"/>
</dbReference>